<evidence type="ECO:0000256" key="9">
    <source>
        <dbReference type="ARBA" id="ARBA00022729"/>
    </source>
</evidence>
<keyword evidence="6" id="KW-0808">Transferase</keyword>
<dbReference type="InterPro" id="IPR001841">
    <property type="entry name" value="Znf_RING"/>
</dbReference>
<evidence type="ECO:0000256" key="8">
    <source>
        <dbReference type="ARBA" id="ARBA00022723"/>
    </source>
</evidence>
<dbReference type="Gene3D" id="2.60.120.260">
    <property type="entry name" value="Galactose-binding domain-like"/>
    <property type="match status" value="1"/>
</dbReference>
<evidence type="ECO:0000259" key="25">
    <source>
        <dbReference type="PROSITE" id="PS50089"/>
    </source>
</evidence>
<keyword evidence="15 24" id="KW-0472">Membrane</keyword>
<keyword evidence="16" id="KW-0325">Glycoprotein</keyword>
<dbReference type="InterPro" id="IPR011016">
    <property type="entry name" value="Znf_RING-CH"/>
</dbReference>
<dbReference type="Pfam" id="PF02836">
    <property type="entry name" value="Glyco_hydro_2_C"/>
    <property type="match status" value="1"/>
</dbReference>
<evidence type="ECO:0000256" key="20">
    <source>
        <dbReference type="ARBA" id="ARBA00035709"/>
    </source>
</evidence>
<dbReference type="SUPFAM" id="SSF49303">
    <property type="entry name" value="beta-Galactosidase/glucuronidase domain"/>
    <property type="match status" value="1"/>
</dbReference>
<keyword evidence="17" id="KW-0458">Lysosome</keyword>
<dbReference type="GO" id="GO:0016020">
    <property type="term" value="C:membrane"/>
    <property type="evidence" value="ECO:0007669"/>
    <property type="project" value="UniProtKB-SubCell"/>
</dbReference>
<dbReference type="InterPro" id="IPR036156">
    <property type="entry name" value="Beta-gal/glucu_dom_sf"/>
</dbReference>
<feature type="transmembrane region" description="Helical" evidence="24">
    <location>
        <begin position="338"/>
        <end position="356"/>
    </location>
</feature>
<dbReference type="InterPro" id="IPR008979">
    <property type="entry name" value="Galactose-bd-like_sf"/>
</dbReference>
<dbReference type="GO" id="GO:0004567">
    <property type="term" value="F:beta-mannosidase activity"/>
    <property type="evidence" value="ECO:0007669"/>
    <property type="project" value="UniProtKB-EC"/>
</dbReference>
<keyword evidence="14 24" id="KW-1133">Transmembrane helix</keyword>
<accession>A0AAD9C1M5</accession>
<evidence type="ECO:0000259" key="26">
    <source>
        <dbReference type="PROSITE" id="PS50127"/>
    </source>
</evidence>
<feature type="transmembrane region" description="Helical" evidence="24">
    <location>
        <begin position="406"/>
        <end position="429"/>
    </location>
</feature>
<evidence type="ECO:0000256" key="18">
    <source>
        <dbReference type="ARBA" id="ARBA00023295"/>
    </source>
</evidence>
<feature type="transmembrane region" description="Helical" evidence="24">
    <location>
        <begin position="48"/>
        <end position="67"/>
    </location>
</feature>
<dbReference type="CDD" id="cd23792">
    <property type="entry name" value="UBCc_UBE2D"/>
    <property type="match status" value="1"/>
</dbReference>
<dbReference type="SUPFAM" id="SSF54495">
    <property type="entry name" value="UBC-like"/>
    <property type="match status" value="1"/>
</dbReference>
<dbReference type="InterPro" id="IPR023313">
    <property type="entry name" value="UBQ-conjugating_AS"/>
</dbReference>
<keyword evidence="12" id="KW-0378">Hydrolase</keyword>
<organism evidence="27 28">
    <name type="scientific">Dissostichus eleginoides</name>
    <name type="common">Patagonian toothfish</name>
    <name type="synonym">Dissostichus amissus</name>
    <dbReference type="NCBI Taxonomy" id="100907"/>
    <lineage>
        <taxon>Eukaryota</taxon>
        <taxon>Metazoa</taxon>
        <taxon>Chordata</taxon>
        <taxon>Craniata</taxon>
        <taxon>Vertebrata</taxon>
        <taxon>Euteleostomi</taxon>
        <taxon>Actinopterygii</taxon>
        <taxon>Neopterygii</taxon>
        <taxon>Teleostei</taxon>
        <taxon>Neoteleostei</taxon>
        <taxon>Acanthomorphata</taxon>
        <taxon>Eupercaria</taxon>
        <taxon>Perciformes</taxon>
        <taxon>Notothenioidei</taxon>
        <taxon>Nototheniidae</taxon>
        <taxon>Dissostichus</taxon>
    </lineage>
</organism>
<feature type="transmembrane region" description="Helical" evidence="24">
    <location>
        <begin position="376"/>
        <end position="394"/>
    </location>
</feature>
<dbReference type="CDD" id="cd16476">
    <property type="entry name" value="RING-H2_RNF139-like"/>
    <property type="match status" value="1"/>
</dbReference>
<feature type="region of interest" description="Disordered" evidence="23">
    <location>
        <begin position="575"/>
        <end position="666"/>
    </location>
</feature>
<dbReference type="SMART" id="SM00744">
    <property type="entry name" value="RINGv"/>
    <property type="match status" value="1"/>
</dbReference>
<dbReference type="FunFam" id="3.20.20.80:FF:000035">
    <property type="entry name" value="Mannosidase beta"/>
    <property type="match status" value="1"/>
</dbReference>
<dbReference type="SMART" id="SM00184">
    <property type="entry name" value="RING"/>
    <property type="match status" value="1"/>
</dbReference>
<dbReference type="FunFam" id="3.10.110.10:FF:000029">
    <property type="entry name" value="Ubiquitin conjugating enzyme E2 D3"/>
    <property type="match status" value="1"/>
</dbReference>
<dbReference type="PANTHER" id="PTHR43730:SF1">
    <property type="entry name" value="BETA-MANNOSIDASE"/>
    <property type="match status" value="1"/>
</dbReference>
<comment type="caution">
    <text evidence="27">The sequence shown here is derived from an EMBL/GenBank/DDBJ whole genome shotgun (WGS) entry which is preliminary data.</text>
</comment>
<dbReference type="Gene3D" id="3.20.20.80">
    <property type="entry name" value="Glycosidases"/>
    <property type="match status" value="1"/>
</dbReference>
<evidence type="ECO:0000256" key="15">
    <source>
        <dbReference type="ARBA" id="ARBA00023136"/>
    </source>
</evidence>
<evidence type="ECO:0000313" key="28">
    <source>
        <dbReference type="Proteomes" id="UP001228049"/>
    </source>
</evidence>
<evidence type="ECO:0000313" key="27">
    <source>
        <dbReference type="EMBL" id="KAK1894312.1"/>
    </source>
</evidence>
<dbReference type="Proteomes" id="UP001228049">
    <property type="component" value="Unassembled WGS sequence"/>
</dbReference>
<proteinExistence type="inferred from homology"/>
<dbReference type="InterPro" id="IPR017853">
    <property type="entry name" value="GH"/>
</dbReference>
<evidence type="ECO:0000256" key="3">
    <source>
        <dbReference type="ARBA" id="ARBA00004371"/>
    </source>
</evidence>
<dbReference type="GO" id="GO:0005764">
    <property type="term" value="C:lysosome"/>
    <property type="evidence" value="ECO:0007669"/>
    <property type="project" value="UniProtKB-SubCell"/>
</dbReference>
<dbReference type="InterPro" id="IPR013783">
    <property type="entry name" value="Ig-like_fold"/>
</dbReference>
<keyword evidence="8" id="KW-0479">Metal-binding</keyword>
<feature type="transmembrane region" description="Helical" evidence="24">
    <location>
        <begin position="211"/>
        <end position="237"/>
    </location>
</feature>
<evidence type="ECO:0000256" key="10">
    <source>
        <dbReference type="ARBA" id="ARBA00022771"/>
    </source>
</evidence>
<evidence type="ECO:0000256" key="1">
    <source>
        <dbReference type="ARBA" id="ARBA00000829"/>
    </source>
</evidence>
<feature type="transmembrane region" description="Helical" evidence="24">
    <location>
        <begin position="74"/>
        <end position="92"/>
    </location>
</feature>
<dbReference type="InterPro" id="IPR050887">
    <property type="entry name" value="Beta-mannosidase_GH2"/>
</dbReference>
<keyword evidence="11" id="KW-0833">Ubl conjugation pathway</keyword>
<feature type="domain" description="UBC core" evidence="26">
    <location>
        <begin position="669"/>
        <end position="815"/>
    </location>
</feature>
<dbReference type="Pfam" id="PF13705">
    <property type="entry name" value="TRC8_N"/>
    <property type="match status" value="1"/>
</dbReference>
<evidence type="ECO:0000256" key="13">
    <source>
        <dbReference type="ARBA" id="ARBA00022833"/>
    </source>
</evidence>
<evidence type="ECO:0000256" key="4">
    <source>
        <dbReference type="ARBA" id="ARBA00007401"/>
    </source>
</evidence>
<feature type="transmembrane region" description="Helical" evidence="24">
    <location>
        <begin position="257"/>
        <end position="287"/>
    </location>
</feature>
<dbReference type="PROSITE" id="PS50127">
    <property type="entry name" value="UBC_2"/>
    <property type="match status" value="1"/>
</dbReference>
<keyword evidence="9" id="KW-0732">Signal</keyword>
<dbReference type="InterPro" id="IPR006103">
    <property type="entry name" value="Glyco_hydro_2_cat"/>
</dbReference>
<evidence type="ECO:0000256" key="17">
    <source>
        <dbReference type="ARBA" id="ARBA00023228"/>
    </source>
</evidence>
<dbReference type="Pfam" id="PF13639">
    <property type="entry name" value="zf-RING_2"/>
    <property type="match status" value="1"/>
</dbReference>
<evidence type="ECO:0000256" key="5">
    <source>
        <dbReference type="ARBA" id="ARBA00012754"/>
    </source>
</evidence>
<feature type="transmembrane region" description="Helical" evidence="24">
    <location>
        <begin position="141"/>
        <end position="162"/>
    </location>
</feature>
<evidence type="ECO:0000256" key="6">
    <source>
        <dbReference type="ARBA" id="ARBA00022679"/>
    </source>
</evidence>
<evidence type="ECO:0000256" key="19">
    <source>
        <dbReference type="ARBA" id="ARBA00033445"/>
    </source>
</evidence>
<dbReference type="GO" id="GO:0006516">
    <property type="term" value="P:glycoprotein catabolic process"/>
    <property type="evidence" value="ECO:0007669"/>
    <property type="project" value="TreeGrafter"/>
</dbReference>
<dbReference type="Gene3D" id="2.60.40.10">
    <property type="entry name" value="Immunoglobulins"/>
    <property type="match status" value="1"/>
</dbReference>
<dbReference type="PROSITE" id="PS50089">
    <property type="entry name" value="ZF_RING_2"/>
    <property type="match status" value="1"/>
</dbReference>
<dbReference type="PROSITE" id="PS00183">
    <property type="entry name" value="UBC_1"/>
    <property type="match status" value="1"/>
</dbReference>
<dbReference type="InterPro" id="IPR016135">
    <property type="entry name" value="UBQ-conjugating_enzyme/RWD"/>
</dbReference>
<keyword evidence="13" id="KW-0862">Zinc</keyword>
<comment type="subcellular location">
    <subcellularLocation>
        <location evidence="3">Lysosome</location>
    </subcellularLocation>
    <subcellularLocation>
        <location evidence="2">Membrane</location>
        <topology evidence="2">Multi-pass membrane protein</topology>
    </subcellularLocation>
</comment>
<keyword evidence="18" id="KW-0326">Glycosidase</keyword>
<dbReference type="GO" id="GO:0008270">
    <property type="term" value="F:zinc ion binding"/>
    <property type="evidence" value="ECO:0007669"/>
    <property type="project" value="UniProtKB-KW"/>
</dbReference>
<keyword evidence="10 21" id="KW-0863">Zinc-finger</keyword>
<reference evidence="27" key="1">
    <citation type="submission" date="2023-04" db="EMBL/GenBank/DDBJ databases">
        <title>Chromosome-level genome of Chaenocephalus aceratus.</title>
        <authorList>
            <person name="Park H."/>
        </authorList>
    </citation>
    <scope>NUCLEOTIDE SEQUENCE</scope>
    <source>
        <strain evidence="27">DE</strain>
        <tissue evidence="27">Muscle</tissue>
    </source>
</reference>
<dbReference type="SUPFAM" id="SSF49785">
    <property type="entry name" value="Galactose-binding domain-like"/>
    <property type="match status" value="1"/>
</dbReference>
<dbReference type="SUPFAM" id="SSF57850">
    <property type="entry name" value="RING/U-box"/>
    <property type="match status" value="1"/>
</dbReference>
<feature type="transmembrane region" description="Helical" evidence="24">
    <location>
        <begin position="112"/>
        <end position="134"/>
    </location>
</feature>
<protein>
    <recommendedName>
        <fullName evidence="20">RING finger protein 145</fullName>
        <ecNumber evidence="5">3.2.1.25</ecNumber>
    </recommendedName>
    <alternativeName>
        <fullName evidence="19">Mannanase</fullName>
    </alternativeName>
</protein>
<dbReference type="Gene3D" id="3.10.110.10">
    <property type="entry name" value="Ubiquitin Conjugating Enzyme"/>
    <property type="match status" value="1"/>
</dbReference>
<keyword evidence="28" id="KW-1185">Reference proteome</keyword>
<dbReference type="PANTHER" id="PTHR43730">
    <property type="entry name" value="BETA-MANNOSIDASE"/>
    <property type="match status" value="1"/>
</dbReference>
<evidence type="ECO:0000256" key="11">
    <source>
        <dbReference type="ARBA" id="ARBA00022786"/>
    </source>
</evidence>
<evidence type="ECO:0000256" key="16">
    <source>
        <dbReference type="ARBA" id="ARBA00023180"/>
    </source>
</evidence>
<feature type="transmembrane region" description="Helical" evidence="24">
    <location>
        <begin position="168"/>
        <end position="190"/>
    </location>
</feature>
<sequence length="1396" mass="158379">MPRLEELANVALRVPSILVLDLLYKCDIEGLTEHLKAKNDDMLFKYKYVIWNMYYIGHLLNLVVLVLPLRHIVTLYLHILAALLLYMGHQISKDYVHDELQYGYEGAVYLDSLAFNRFVSAMTSQIILSTLCAFLMKSRKVWLFSAHLLPLLARLCFLRHATLLTVNMLSVGLTAAGITVFLLAHLFVPYRLAKAAYSELLQLEVIELYRLLAVGISLWNQFAVPVLFSVFWFVLFVVQLFSDTMSTKSSAAGNQGILFFLLTSVSECCATPYSLLGLTFVVSYLALGLLNLCKFYLGGHAAVLNENVMHRGVTEGVTLLLLALQTGLLDMQALQRTFLLSIILFIVATSTLQSMIEITDPVILALGASRNRSVWKHLRGISMCLLLLIFPVYMAYKISKFFHMDFWLLILVSSCMLTSLQVTGTMLIYSLFMVELFRRDPIESLDEVIYWVNAVSRVLEFVVALCVVAYGTWESLFGEWSWMGASVIIIHSYFNVWLRAQSGWKSFLLRQEAAKKINSLPLATAQQLQEHNDVCSICFQEMSSAVITYCGHFFHGNCLRKWLYVQETCPMCHQKVRPSPRERNTASGDAAEEEATPRDTGPDLSAQQEEDLNQDNGSLPEMQSDAVTPDPAEQQEEIKSFEDGDCAREDKDKQDETQREAVQGLRFSSSGDFVGFELNDLARDPPAQCSAGPVGDDMFHWQATIMGPSDSPYQGGVFFLTIHFPTDYPFKPPKVAFTTRIYHPNINSNGSICLDILRSQWSPALTISKVLLSICSLLCDPNPDDPLVPEIARVYKTDSPKSKQKVLLVFDGVDTVASIWLNGIGVGETDNMFQRYAFSVRDVLKDGDNVLKVSFLSPVLYASDQRRAHSAYRVPPDCPPDVQHGECHVNFIRKAQSSFSWDWGPSFPTMGLWRGVRLEAFDVLQLVLLSSVPLYSVSSSQWRVHVELHVDALQTTNGTISLSVPELESEQIFQMQFLRGRTKKSFDLHINTSSEVKLWWPNGHGEQPSYLLTVGGLQEGFTILNTESKVYFRTVELVQEPVVGSPGLSFYFRINGKPIFLKGSNWIPAHSFQDRVNPDVLRNLLQSAVDANMNALRVWGGGVYEQDLFYSLCDEMGIMVWQDFMFACAMYPTDEDFLHTVREEVLHQVQRLKSHPSIIIWSGNNENEAALATNWFDIPESEKPTYLTDYVKLYVDNIRGIVQEEDQSRPFLVSSPTNGFESEQEGFVAKNPYDAHYGDTHFYTYTEDCLDWRTFPRTRFASEYGYQSWPSFSTLQPVSIEEDWSYNSPFFEHRQHHGSGNQQMLLQASLHFNLPNATDPHRSFTDTLYITQVMQAQCVKAQTEFYRRSRSEILEGEGGTMGALYWQLNDVWQAPSWSSIGEGIRTKQQPYNSFKF</sequence>
<evidence type="ECO:0000256" key="24">
    <source>
        <dbReference type="SAM" id="Phobius"/>
    </source>
</evidence>
<dbReference type="GO" id="GO:0005975">
    <property type="term" value="P:carbohydrate metabolic process"/>
    <property type="evidence" value="ECO:0007669"/>
    <property type="project" value="InterPro"/>
</dbReference>
<feature type="compositionally biased region" description="Basic and acidic residues" evidence="23">
    <location>
        <begin position="636"/>
        <end position="659"/>
    </location>
</feature>
<evidence type="ECO:0000256" key="7">
    <source>
        <dbReference type="ARBA" id="ARBA00022692"/>
    </source>
</evidence>
<dbReference type="EC" id="3.2.1.25" evidence="5"/>
<dbReference type="InterPro" id="IPR025754">
    <property type="entry name" value="TRC8_N_dom"/>
</dbReference>
<evidence type="ECO:0000256" key="14">
    <source>
        <dbReference type="ARBA" id="ARBA00022989"/>
    </source>
</evidence>
<dbReference type="FunFam" id="3.30.40.10:FF:000145">
    <property type="entry name" value="RING finger protein 145"/>
    <property type="match status" value="1"/>
</dbReference>
<comment type="catalytic activity">
    <reaction evidence="1">
        <text>Hydrolysis of terminal, non-reducing beta-D-mannose residues in beta-D-mannosides.</text>
        <dbReference type="EC" id="3.2.1.25"/>
    </reaction>
</comment>
<feature type="domain" description="RING-type" evidence="25">
    <location>
        <begin position="535"/>
        <end position="573"/>
    </location>
</feature>
<evidence type="ECO:0000256" key="22">
    <source>
        <dbReference type="PROSITE-ProRule" id="PRU10133"/>
    </source>
</evidence>
<dbReference type="EMBL" id="JASDAP010000011">
    <property type="protein sequence ID" value="KAK1894312.1"/>
    <property type="molecule type" value="Genomic_DNA"/>
</dbReference>
<evidence type="ECO:0000256" key="2">
    <source>
        <dbReference type="ARBA" id="ARBA00004141"/>
    </source>
</evidence>
<dbReference type="InterPro" id="IPR000608">
    <property type="entry name" value="UBC"/>
</dbReference>
<evidence type="ECO:0000256" key="12">
    <source>
        <dbReference type="ARBA" id="ARBA00022801"/>
    </source>
</evidence>
<dbReference type="Gene3D" id="3.30.40.10">
    <property type="entry name" value="Zinc/RING finger domain, C3HC4 (zinc finger)"/>
    <property type="match status" value="1"/>
</dbReference>
<comment type="similarity">
    <text evidence="4">Belongs to the glycosyl hydrolase 2 family.</text>
</comment>
<dbReference type="FunFam" id="2.60.120.260:FF:000060">
    <property type="entry name" value="Probable beta-mannosidase"/>
    <property type="match status" value="1"/>
</dbReference>
<dbReference type="SUPFAM" id="SSF51445">
    <property type="entry name" value="(Trans)glycosidases"/>
    <property type="match status" value="1"/>
</dbReference>
<dbReference type="SMART" id="SM00212">
    <property type="entry name" value="UBCc"/>
    <property type="match status" value="1"/>
</dbReference>
<evidence type="ECO:0000256" key="23">
    <source>
        <dbReference type="SAM" id="MobiDB-lite"/>
    </source>
</evidence>
<evidence type="ECO:0000256" key="21">
    <source>
        <dbReference type="PROSITE-ProRule" id="PRU00175"/>
    </source>
</evidence>
<dbReference type="InterPro" id="IPR013083">
    <property type="entry name" value="Znf_RING/FYVE/PHD"/>
</dbReference>
<feature type="active site" description="Glycyl thioester intermediate" evidence="22">
    <location>
        <position position="753"/>
    </location>
</feature>
<gene>
    <name evidence="27" type="ORF">KUDE01_019770</name>
</gene>
<dbReference type="Pfam" id="PF00179">
    <property type="entry name" value="UQ_con"/>
    <property type="match status" value="1"/>
</dbReference>
<dbReference type="GO" id="GO:0016740">
    <property type="term" value="F:transferase activity"/>
    <property type="evidence" value="ECO:0007669"/>
    <property type="project" value="UniProtKB-KW"/>
</dbReference>
<keyword evidence="7 24" id="KW-0812">Transmembrane</keyword>
<name>A0AAD9C1M5_DISEL</name>